<dbReference type="NCBIfam" id="TIGR02136">
    <property type="entry name" value="ptsS_2"/>
    <property type="match status" value="1"/>
</dbReference>
<dbReference type="Pfam" id="PF12849">
    <property type="entry name" value="PBP_like_2"/>
    <property type="match status" value="1"/>
</dbReference>
<dbReference type="InterPro" id="IPR024370">
    <property type="entry name" value="PBP_domain"/>
</dbReference>
<evidence type="ECO:0000313" key="7">
    <source>
        <dbReference type="Proteomes" id="UP000182692"/>
    </source>
</evidence>
<dbReference type="Proteomes" id="UP000182692">
    <property type="component" value="Unassembled WGS sequence"/>
</dbReference>
<keyword evidence="4" id="KW-0964">Secreted</keyword>
<gene>
    <name evidence="6" type="ORF">SAMN03084138_04071</name>
</gene>
<keyword evidence="3 4" id="KW-0732">Signal</keyword>
<dbReference type="CDD" id="cd13653">
    <property type="entry name" value="PBP2_phosphate_like_1"/>
    <property type="match status" value="1"/>
</dbReference>
<dbReference type="GO" id="GO:0042597">
    <property type="term" value="C:periplasmic space"/>
    <property type="evidence" value="ECO:0007669"/>
    <property type="project" value="UniProtKB-SubCell"/>
</dbReference>
<organism evidence="6 7">
    <name type="scientific">Enterovibrio norvegicus DSM 15893</name>
    <dbReference type="NCBI Taxonomy" id="1121869"/>
    <lineage>
        <taxon>Bacteria</taxon>
        <taxon>Pseudomonadati</taxon>
        <taxon>Pseudomonadota</taxon>
        <taxon>Gammaproteobacteria</taxon>
        <taxon>Vibrionales</taxon>
        <taxon>Vibrionaceae</taxon>
        <taxon>Enterovibrio</taxon>
    </lineage>
</organism>
<protein>
    <recommendedName>
        <fullName evidence="4">Phosphate-binding protein</fullName>
    </recommendedName>
</protein>
<dbReference type="InterPro" id="IPR011862">
    <property type="entry name" value="Phos-bd"/>
</dbReference>
<dbReference type="PANTHER" id="PTHR30570">
    <property type="entry name" value="PERIPLASMIC PHOSPHATE BINDING COMPONENT OF PHOSPHATE ABC TRANSPORTER"/>
    <property type="match status" value="1"/>
</dbReference>
<dbReference type="AlphaFoldDB" id="A0A1I5VU17"/>
<reference evidence="6 7" key="1">
    <citation type="submission" date="2016-10" db="EMBL/GenBank/DDBJ databases">
        <authorList>
            <person name="de Groot N.N."/>
        </authorList>
    </citation>
    <scope>NUCLEOTIDE SEQUENCE [LARGE SCALE GENOMIC DNA]</scope>
    <source>
        <strain evidence="6 7">DSM 15893</strain>
    </source>
</reference>
<evidence type="ECO:0000256" key="1">
    <source>
        <dbReference type="ARBA" id="ARBA00008725"/>
    </source>
</evidence>
<evidence type="ECO:0000256" key="4">
    <source>
        <dbReference type="RuleBase" id="RU367119"/>
    </source>
</evidence>
<evidence type="ECO:0000313" key="6">
    <source>
        <dbReference type="EMBL" id="SFQ11064.1"/>
    </source>
</evidence>
<keyword evidence="4" id="KW-0574">Periplasm</keyword>
<dbReference type="SUPFAM" id="SSF53850">
    <property type="entry name" value="Periplasmic binding protein-like II"/>
    <property type="match status" value="1"/>
</dbReference>
<comment type="subcellular location">
    <subcellularLocation>
        <location evidence="4">Periplasm</location>
    </subcellularLocation>
    <subcellularLocation>
        <location evidence="4">Secreted</location>
    </subcellularLocation>
</comment>
<dbReference type="PANTHER" id="PTHR30570:SF6">
    <property type="entry name" value="PHOSPHATE-BINDING PROTEIN PSTS"/>
    <property type="match status" value="1"/>
</dbReference>
<feature type="chain" id="PRO_5027153433" description="Phosphate-binding protein" evidence="4">
    <location>
        <begin position="29"/>
        <end position="324"/>
    </location>
</feature>
<dbReference type="GO" id="GO:0007155">
    <property type="term" value="P:cell adhesion"/>
    <property type="evidence" value="ECO:0007669"/>
    <property type="project" value="UniProtKB-UniRule"/>
</dbReference>
<feature type="signal peptide" evidence="4">
    <location>
        <begin position="1"/>
        <end position="28"/>
    </location>
</feature>
<evidence type="ECO:0000256" key="3">
    <source>
        <dbReference type="ARBA" id="ARBA00022729"/>
    </source>
</evidence>
<sequence>MLRRVASMLLAVSTLVTGVLATSSAANADDHLPLYYRTDDISGNLSTVGSDTLANLVTQWGALFKQYYPNVNMQIQTAGSSTAVPALIESTAQFGTMSRKMRAKEVELFERRYGYPPTAIKVAIDAMAIFVHQDNPIEGVSLDDVDALFSETLRCGSTQRITRWGQMGLEGSWEKRSIQLFGRNSVSGTYGFFKDEALCDGDFRSDVNEQPGSASVVQSVSSSLNAIGYAGVGYRTAGAKMLPLNVDGELIFATADKVTSGIYPLSRYLYVYVNKVPDKPLQSMEAEFIKMMLSRQGQALVSSEGFVALPEIVIQEQLELVGLD</sequence>
<dbReference type="GO" id="GO:0005576">
    <property type="term" value="C:extracellular region"/>
    <property type="evidence" value="ECO:0007669"/>
    <property type="project" value="UniProtKB-SubCell"/>
</dbReference>
<comment type="similarity">
    <text evidence="1 4">Belongs to the PstS family.</text>
</comment>
<evidence type="ECO:0000259" key="5">
    <source>
        <dbReference type="Pfam" id="PF12849"/>
    </source>
</evidence>
<dbReference type="GO" id="GO:0042301">
    <property type="term" value="F:phosphate ion binding"/>
    <property type="evidence" value="ECO:0007669"/>
    <property type="project" value="UniProtKB-UniRule"/>
</dbReference>
<dbReference type="EMBL" id="FOWR01000041">
    <property type="protein sequence ID" value="SFQ11064.1"/>
    <property type="molecule type" value="Genomic_DNA"/>
</dbReference>
<feature type="domain" description="PBP" evidence="5">
    <location>
        <begin position="41"/>
        <end position="295"/>
    </location>
</feature>
<keyword evidence="4" id="KW-0592">Phosphate transport</keyword>
<dbReference type="InterPro" id="IPR050811">
    <property type="entry name" value="Phosphate_ABC_transporter"/>
</dbReference>
<comment type="function">
    <text evidence="4">Involved in the system for phosphate transport across the cytoplasmic membrane.</text>
</comment>
<dbReference type="STRING" id="1121869.SAMN03084138_04071"/>
<accession>A0A1I5VU17</accession>
<name>A0A1I5VU17_9GAMM</name>
<evidence type="ECO:0000256" key="2">
    <source>
        <dbReference type="ARBA" id="ARBA00022448"/>
    </source>
</evidence>
<proteinExistence type="inferred from homology"/>
<dbReference type="GO" id="GO:0006817">
    <property type="term" value="P:phosphate ion transport"/>
    <property type="evidence" value="ECO:0007669"/>
    <property type="project" value="UniProtKB-UniRule"/>
</dbReference>
<dbReference type="Gene3D" id="3.40.190.10">
    <property type="entry name" value="Periplasmic binding protein-like II"/>
    <property type="match status" value="2"/>
</dbReference>
<keyword evidence="2 4" id="KW-0813">Transport</keyword>